<feature type="signal peptide" evidence="2">
    <location>
        <begin position="1"/>
        <end position="18"/>
    </location>
</feature>
<evidence type="ECO:0000313" key="3">
    <source>
        <dbReference type="EMBL" id="KOF72879.1"/>
    </source>
</evidence>
<feature type="repeat" description="ANK" evidence="1">
    <location>
        <begin position="40"/>
        <end position="72"/>
    </location>
</feature>
<dbReference type="OrthoDB" id="6160106at2759"/>
<dbReference type="InterPro" id="IPR002110">
    <property type="entry name" value="Ankyrin_rpt"/>
</dbReference>
<dbReference type="GO" id="GO:0016567">
    <property type="term" value="P:protein ubiquitination"/>
    <property type="evidence" value="ECO:0007669"/>
    <property type="project" value="TreeGrafter"/>
</dbReference>
<dbReference type="InterPro" id="IPR013083">
    <property type="entry name" value="Znf_RING/FYVE/PHD"/>
</dbReference>
<gene>
    <name evidence="3" type="ORF">OCBIM_22038715mg</name>
</gene>
<reference evidence="3" key="1">
    <citation type="submission" date="2015-07" db="EMBL/GenBank/DDBJ databases">
        <title>MeaNS - Measles Nucleotide Surveillance Program.</title>
        <authorList>
            <person name="Tran T."/>
            <person name="Druce J."/>
        </authorList>
    </citation>
    <scope>NUCLEOTIDE SEQUENCE</scope>
    <source>
        <strain evidence="3">UCB-OBI-ISO-001</strain>
        <tissue evidence="3">Gonad</tissue>
    </source>
</reference>
<proteinExistence type="predicted"/>
<dbReference type="Pfam" id="PF13637">
    <property type="entry name" value="Ank_4"/>
    <property type="match status" value="1"/>
</dbReference>
<evidence type="ECO:0000256" key="2">
    <source>
        <dbReference type="SAM" id="SignalP"/>
    </source>
</evidence>
<keyword evidence="1" id="KW-0040">ANK repeat</keyword>
<feature type="chain" id="PRO_5005582822" evidence="2">
    <location>
        <begin position="19"/>
        <end position="210"/>
    </location>
</feature>
<accession>A0A0L8G7P7</accession>
<name>A0A0L8G7P7_OCTBM</name>
<evidence type="ECO:0000256" key="1">
    <source>
        <dbReference type="PROSITE-ProRule" id="PRU00023"/>
    </source>
</evidence>
<dbReference type="PROSITE" id="PS50088">
    <property type="entry name" value="ANK_REPEAT"/>
    <property type="match status" value="1"/>
</dbReference>
<protein>
    <submittedName>
        <fullName evidence="3">Uncharacterized protein</fullName>
    </submittedName>
</protein>
<dbReference type="STRING" id="37653.A0A0L8G7P7"/>
<dbReference type="AlphaFoldDB" id="A0A0L8G7P7"/>
<dbReference type="PROSITE" id="PS50297">
    <property type="entry name" value="ANK_REP_REGION"/>
    <property type="match status" value="1"/>
</dbReference>
<dbReference type="SUPFAM" id="SSF48403">
    <property type="entry name" value="Ankyrin repeat"/>
    <property type="match status" value="1"/>
</dbReference>
<dbReference type="GO" id="GO:0005737">
    <property type="term" value="C:cytoplasm"/>
    <property type="evidence" value="ECO:0007669"/>
    <property type="project" value="TreeGrafter"/>
</dbReference>
<dbReference type="Gene3D" id="1.25.40.20">
    <property type="entry name" value="Ankyrin repeat-containing domain"/>
    <property type="match status" value="1"/>
</dbReference>
<dbReference type="PANTHER" id="PTHR24202:SF4">
    <property type="entry name" value="E3 UBIQUITIN-PROTEIN LIGASE MIB2-RELATED"/>
    <property type="match status" value="1"/>
</dbReference>
<dbReference type="Pfam" id="PF13920">
    <property type="entry name" value="zf-C3HC4_3"/>
    <property type="match status" value="1"/>
</dbReference>
<dbReference type="Gene3D" id="3.30.40.10">
    <property type="entry name" value="Zinc/RING finger domain, C3HC4 (zinc finger)"/>
    <property type="match status" value="1"/>
</dbReference>
<sequence length="210" mass="23499">MFVFFMFFFPLSITFSQCSDVVTLMLSQTVSLKLDMKNHIEMTPLLEAVSRGHLGITHRLIALGANINAVDGEGNNCLHLAMERDAFNSEGAPLDILDECCTELSLRKDERLSGIVVTRYLAKQGADFYHKNDKNNAPLDLVRNAKLKTKLQTILPPQCFWCGHRKATTKVHPCGHLVTCEECSNTPFKRCLRCLKPVTSRGQVGKNTLC</sequence>
<dbReference type="EMBL" id="KQ423448">
    <property type="protein sequence ID" value="KOF72879.1"/>
    <property type="molecule type" value="Genomic_DNA"/>
</dbReference>
<keyword evidence="2" id="KW-0732">Signal</keyword>
<dbReference type="InterPro" id="IPR036770">
    <property type="entry name" value="Ankyrin_rpt-contain_sf"/>
</dbReference>
<dbReference type="PANTHER" id="PTHR24202">
    <property type="entry name" value="E3 UBIQUITIN-PROTEIN LIGASE MIB2"/>
    <property type="match status" value="1"/>
</dbReference>
<organism evidence="3">
    <name type="scientific">Octopus bimaculoides</name>
    <name type="common">California two-spotted octopus</name>
    <dbReference type="NCBI Taxonomy" id="37653"/>
    <lineage>
        <taxon>Eukaryota</taxon>
        <taxon>Metazoa</taxon>
        <taxon>Spiralia</taxon>
        <taxon>Lophotrochozoa</taxon>
        <taxon>Mollusca</taxon>
        <taxon>Cephalopoda</taxon>
        <taxon>Coleoidea</taxon>
        <taxon>Octopodiformes</taxon>
        <taxon>Octopoda</taxon>
        <taxon>Incirrata</taxon>
        <taxon>Octopodidae</taxon>
        <taxon>Octopus</taxon>
    </lineage>
</organism>